<dbReference type="SUPFAM" id="SSF54909">
    <property type="entry name" value="Dimeric alpha+beta barrel"/>
    <property type="match status" value="2"/>
</dbReference>
<dbReference type="Proteomes" id="UP000627369">
    <property type="component" value="Unassembled WGS sequence"/>
</dbReference>
<proteinExistence type="predicted"/>
<keyword evidence="2" id="KW-1185">Reference proteome</keyword>
<protein>
    <recommendedName>
        <fullName evidence="3">Antibiotic biosynthesis monooxygenase</fullName>
    </recommendedName>
</protein>
<accession>A0A919FHH6</accession>
<gene>
    <name evidence="1" type="ORF">GCM10017772_04540</name>
</gene>
<sequence>METSDVSSLAVKMAFTGTVLASRPCPGAPDVATALDLTWVAQRRSVSRDGSAAGTLPDHGEFAMYIRTTEFRGDPSMIDGGLRLVREEIFPAVSAMDGSIGMSMLVDRQSGRCIATTAWSSEDAMLASADAVQPLRDRAESALGGTGGRYVHEWEVAVVHRDHATPDGACARLTWLSGGDLHMVDNAIDMFRMVILPQLQEQRGFCSASLMVDRETGRVVGTAAFDSREALEATRDAAARLRERVSGELGAIIDNVEEMEIAFAHLHVPEMA</sequence>
<comment type="caution">
    <text evidence="1">The sequence shown here is derived from an EMBL/GenBank/DDBJ whole genome shotgun (WGS) entry which is preliminary data.</text>
</comment>
<organism evidence="1 2">
    <name type="scientific">Promicromonospora soli</name>
    <dbReference type="NCBI Taxonomy" id="2035533"/>
    <lineage>
        <taxon>Bacteria</taxon>
        <taxon>Bacillati</taxon>
        <taxon>Actinomycetota</taxon>
        <taxon>Actinomycetes</taxon>
        <taxon>Micrococcales</taxon>
        <taxon>Promicromonosporaceae</taxon>
        <taxon>Promicromonospora</taxon>
    </lineage>
</organism>
<evidence type="ECO:0000313" key="2">
    <source>
        <dbReference type="Proteomes" id="UP000627369"/>
    </source>
</evidence>
<name>A0A919FHH6_9MICO</name>
<dbReference type="EMBL" id="BNAS01000001">
    <property type="protein sequence ID" value="GHH65761.1"/>
    <property type="molecule type" value="Genomic_DNA"/>
</dbReference>
<reference evidence="1" key="2">
    <citation type="submission" date="2020-09" db="EMBL/GenBank/DDBJ databases">
        <authorList>
            <person name="Sun Q."/>
            <person name="Zhou Y."/>
        </authorList>
    </citation>
    <scope>NUCLEOTIDE SEQUENCE</scope>
    <source>
        <strain evidence="1">CGMCC 4.7398</strain>
    </source>
</reference>
<evidence type="ECO:0000313" key="1">
    <source>
        <dbReference type="EMBL" id="GHH65761.1"/>
    </source>
</evidence>
<reference evidence="1" key="1">
    <citation type="journal article" date="2014" name="Int. J. Syst. Evol. Microbiol.">
        <title>Complete genome sequence of Corynebacterium casei LMG S-19264T (=DSM 44701T), isolated from a smear-ripened cheese.</title>
        <authorList>
            <consortium name="US DOE Joint Genome Institute (JGI-PGF)"/>
            <person name="Walter F."/>
            <person name="Albersmeier A."/>
            <person name="Kalinowski J."/>
            <person name="Ruckert C."/>
        </authorList>
    </citation>
    <scope>NUCLEOTIDE SEQUENCE</scope>
    <source>
        <strain evidence="1">CGMCC 4.7398</strain>
    </source>
</reference>
<evidence type="ECO:0008006" key="3">
    <source>
        <dbReference type="Google" id="ProtNLM"/>
    </source>
</evidence>
<dbReference type="InterPro" id="IPR011008">
    <property type="entry name" value="Dimeric_a/b-barrel"/>
</dbReference>
<dbReference type="AlphaFoldDB" id="A0A919FHH6"/>